<feature type="transmembrane region" description="Helical" evidence="1">
    <location>
        <begin position="185"/>
        <end position="201"/>
    </location>
</feature>
<accession>A0A140NFQ8</accession>
<dbReference type="OrthoDB" id="6466570at2"/>
<evidence type="ECO:0000313" key="3">
    <source>
        <dbReference type="Proteomes" id="UP000005012"/>
    </source>
</evidence>
<feature type="transmembrane region" description="Helical" evidence="1">
    <location>
        <begin position="335"/>
        <end position="358"/>
    </location>
</feature>
<dbReference type="AlphaFoldDB" id="A0A140NFQ8"/>
<dbReference type="Proteomes" id="UP000005012">
    <property type="component" value="Chromosome"/>
</dbReference>
<reference evidence="2 3" key="1">
    <citation type="journal article" date="2012" name="J. Bacteriol.">
        <title>Complete Genome Sequence of Providencia stuartii Clinical Isolate MRSN 2154.</title>
        <authorList>
            <person name="Clifford R.J."/>
            <person name="Hang J."/>
            <person name="Riley M.C."/>
            <person name="Onmus-Leone F."/>
            <person name="Kuschner R.A."/>
            <person name="Lesho E.P."/>
            <person name="Waterman P.E."/>
        </authorList>
    </citation>
    <scope>NUCLEOTIDE SEQUENCE [LARGE SCALE GENOMIC DNA]</scope>
    <source>
        <strain evidence="2 3">MRSN 2154</strain>
    </source>
</reference>
<name>A0A140NFQ8_PROSM</name>
<feature type="transmembrane region" description="Helical" evidence="1">
    <location>
        <begin position="269"/>
        <end position="289"/>
    </location>
</feature>
<dbReference type="RefSeq" id="WP_014656231.1">
    <property type="nucleotide sequence ID" value="NC_017731.1"/>
</dbReference>
<gene>
    <name evidence="2" type="ordered locus">S70_02120</name>
</gene>
<organism evidence="2 3">
    <name type="scientific">Providencia stuartii (strain MRSN 2154)</name>
    <dbReference type="NCBI Taxonomy" id="1157951"/>
    <lineage>
        <taxon>Bacteria</taxon>
        <taxon>Pseudomonadati</taxon>
        <taxon>Pseudomonadota</taxon>
        <taxon>Gammaproteobacteria</taxon>
        <taxon>Enterobacterales</taxon>
        <taxon>Morganellaceae</taxon>
        <taxon>Providencia</taxon>
    </lineage>
</organism>
<dbReference type="HOGENOM" id="CLU_459166_0_0_6"/>
<feature type="transmembrane region" description="Helical" evidence="1">
    <location>
        <begin position="213"/>
        <end position="235"/>
    </location>
</feature>
<dbReference type="KEGG" id="psi:S70_02120"/>
<dbReference type="GeneID" id="93518847"/>
<evidence type="ECO:0000313" key="2">
    <source>
        <dbReference type="EMBL" id="AFH92319.1"/>
    </source>
</evidence>
<protein>
    <submittedName>
        <fullName evidence="2">Bacteriophage protein</fullName>
    </submittedName>
</protein>
<keyword evidence="1" id="KW-0812">Transmembrane</keyword>
<dbReference type="EMBL" id="CP003488">
    <property type="protein sequence ID" value="AFH92319.1"/>
    <property type="molecule type" value="Genomic_DNA"/>
</dbReference>
<sequence>MGIEQLLTIIGLNEEQVVKLKGVVTALGAAATSTATVIGQLGEKLSNAGLTIDNLKAVVSGLVTAIDFMSNKFFSFIGGAVAGARELSQEKSVLFTISEKELQQADEYQSVTKKTSLSIESIKTKLVLGLLPNLTEVINRFNEWLDANKALISEGLTQLVVWGSKGIQAIGNAGRAINLLVEKTIGWKAAIIGVIAVLAAFKKAALIAFAANPVMWVAAAVAGLMVLLGDLMAYLDGGESQFSEFWAPAIEWIQSVLAWWNTFYAENKLIFDGIAQAWALTIDSAVMIFRGFFKYIGNALKLLFGLFSGNTAMMGEAWEGMTEGLKEIWAGFEHYFHGFATAFLALWQVLIQGVIQAWDVIKNAAKMAFEWVLSVAKTFIDGLSSVFFAIIDYLLAPFQSAFDLIQSLYEIFTDDSTSWTEKLNLAFAAIQEFLTAPFKAGWEFIRNLFDLSDTDIGKFIHDLANTFNGVTELIKKPFELAFNWVNQKLDELTSGIISILTALGIIDDKYQSEKKLVQISNLAGGLIKQNLADPNLSNVTTSNHKSIVVNQGDVNVKQDIHTMDSRQAGVLAVEGINQYVNEIAYHSLKSANAD</sequence>
<keyword evidence="1" id="KW-1133">Transmembrane helix</keyword>
<feature type="transmembrane region" description="Helical" evidence="1">
    <location>
        <begin position="379"/>
        <end position="398"/>
    </location>
</feature>
<dbReference type="PATRIC" id="fig|1157951.4.peg.422"/>
<evidence type="ECO:0000256" key="1">
    <source>
        <dbReference type="SAM" id="Phobius"/>
    </source>
</evidence>
<proteinExistence type="predicted"/>
<feature type="transmembrane region" description="Helical" evidence="1">
    <location>
        <begin position="296"/>
        <end position="315"/>
    </location>
</feature>
<keyword evidence="1" id="KW-0472">Membrane</keyword>
<reference evidence="3" key="2">
    <citation type="submission" date="2012-04" db="EMBL/GenBank/DDBJ databases">
        <title>Complete genome sequence of Providencia stuartii clinical isolate MRSN 2154.</title>
        <authorList>
            <person name="Clifford R.J."/>
            <person name="Hang J."/>
            <person name="Riley M.C."/>
            <person name="Onmus-Leone F."/>
            <person name="Kuschner R.A."/>
            <person name="Lesho E.P."/>
            <person name="Waterman P.E."/>
        </authorList>
    </citation>
    <scope>NUCLEOTIDE SEQUENCE [LARGE SCALE GENOMIC DNA]</scope>
    <source>
        <strain evidence="3">MRSN 2154</strain>
    </source>
</reference>